<gene>
    <name evidence="2" type="ORF">ACRB68_51610</name>
</gene>
<comment type="caution">
    <text evidence="2">The sequence shown here is derived from an EMBL/GenBank/DDBJ whole genome shotgun (WGS) entry which is preliminary data.</text>
</comment>
<sequence>MSCDHLICAQCSHPVAEGRCPTCRNARDRMHGEGPVIPPMLVLAGLVALLFVALLLQRLA</sequence>
<dbReference type="SUPFAM" id="SSF57850">
    <property type="entry name" value="RING/U-box"/>
    <property type="match status" value="1"/>
</dbReference>
<dbReference type="AlphaFoldDB" id="A0A7K0C0R9"/>
<feature type="transmembrane region" description="Helical" evidence="1">
    <location>
        <begin position="36"/>
        <end position="56"/>
    </location>
</feature>
<evidence type="ECO:0000256" key="1">
    <source>
        <dbReference type="SAM" id="Phobius"/>
    </source>
</evidence>
<protein>
    <recommendedName>
        <fullName evidence="4">RING-type domain-containing protein</fullName>
    </recommendedName>
</protein>
<accession>A0A7K0C0R9</accession>
<keyword evidence="1" id="KW-1133">Transmembrane helix</keyword>
<name>A0A7K0C0R9_9ACTN</name>
<dbReference type="RefSeq" id="WP_153536672.1">
    <property type="nucleotide sequence ID" value="NZ_WEGH01000003.1"/>
</dbReference>
<keyword evidence="1" id="KW-0812">Transmembrane</keyword>
<dbReference type="EMBL" id="WEGH01000003">
    <property type="protein sequence ID" value="MQY07063.1"/>
    <property type="molecule type" value="Genomic_DNA"/>
</dbReference>
<reference evidence="2 3" key="1">
    <citation type="submission" date="2019-10" db="EMBL/GenBank/DDBJ databases">
        <title>Actinomadura rubteroloni sp. nov. and Actinomadura macrotermitis sp. nov., isolated from the gut of fungus growing-termite Macrotermes natalensis.</title>
        <authorList>
            <person name="Benndorf R."/>
            <person name="Martin K."/>
            <person name="Kuefner M."/>
            <person name="De Beer W."/>
            <person name="Kaster A.-K."/>
            <person name="Vollmers J."/>
            <person name="Poulsen M."/>
            <person name="Beemelmanns C."/>
        </authorList>
    </citation>
    <scope>NUCLEOTIDE SEQUENCE [LARGE SCALE GENOMIC DNA]</scope>
    <source>
        <strain evidence="2 3">RB68</strain>
    </source>
</reference>
<keyword evidence="3" id="KW-1185">Reference proteome</keyword>
<proteinExistence type="predicted"/>
<organism evidence="2 3">
    <name type="scientific">Actinomadura macrotermitis</name>
    <dbReference type="NCBI Taxonomy" id="2585200"/>
    <lineage>
        <taxon>Bacteria</taxon>
        <taxon>Bacillati</taxon>
        <taxon>Actinomycetota</taxon>
        <taxon>Actinomycetes</taxon>
        <taxon>Streptosporangiales</taxon>
        <taxon>Thermomonosporaceae</taxon>
        <taxon>Actinomadura</taxon>
    </lineage>
</organism>
<dbReference type="Proteomes" id="UP000487268">
    <property type="component" value="Unassembled WGS sequence"/>
</dbReference>
<dbReference type="OrthoDB" id="4351019at2"/>
<evidence type="ECO:0008006" key="4">
    <source>
        <dbReference type="Google" id="ProtNLM"/>
    </source>
</evidence>
<evidence type="ECO:0000313" key="2">
    <source>
        <dbReference type="EMBL" id="MQY07063.1"/>
    </source>
</evidence>
<keyword evidence="1" id="KW-0472">Membrane</keyword>
<evidence type="ECO:0000313" key="3">
    <source>
        <dbReference type="Proteomes" id="UP000487268"/>
    </source>
</evidence>